<comment type="caution">
    <text evidence="1">The sequence shown here is derived from an EMBL/GenBank/DDBJ whole genome shotgun (WGS) entry which is preliminary data.</text>
</comment>
<gene>
    <name evidence="1" type="ORF">HCJ95_18165</name>
</gene>
<organism evidence="1 2">
    <name type="scientific">Streptomyces thermoviolaceus subsp. thermoviolaceus</name>
    <dbReference type="NCBI Taxonomy" id="66860"/>
    <lineage>
        <taxon>Bacteria</taxon>
        <taxon>Bacillati</taxon>
        <taxon>Actinomycetota</taxon>
        <taxon>Actinomycetes</taxon>
        <taxon>Kitasatosporales</taxon>
        <taxon>Streptomycetaceae</taxon>
        <taxon>Streptomyces</taxon>
    </lineage>
</organism>
<reference evidence="1 2" key="1">
    <citation type="submission" date="2020-03" db="EMBL/GenBank/DDBJ databases">
        <title>WGS of actinomycetes isolated from Thailand.</title>
        <authorList>
            <person name="Thawai C."/>
        </authorList>
    </citation>
    <scope>NUCLEOTIDE SEQUENCE [LARGE SCALE GENOMIC DNA]</scope>
    <source>
        <strain evidence="1 2">NBRC 13905</strain>
    </source>
</reference>
<sequence>MALQVHFAILHCYETEDSGTDECVLRWNGHDFWRGDMKGGRDRNTDTFVLFPHDSDVGVVSLIELDSPDDDDHLGAHAIRKDELGQGWHRAFFQSDEANYHLDYEVFQA</sequence>
<dbReference type="EMBL" id="JAATEL010000019">
    <property type="protein sequence ID" value="NJP16149.1"/>
    <property type="molecule type" value="Genomic_DNA"/>
</dbReference>
<proteinExistence type="predicted"/>
<protein>
    <submittedName>
        <fullName evidence="1">Uncharacterized protein</fullName>
    </submittedName>
</protein>
<name>A0ABX0YUY9_STRTL</name>
<accession>A0ABX0YUY9</accession>
<dbReference type="Proteomes" id="UP000635996">
    <property type="component" value="Unassembled WGS sequence"/>
</dbReference>
<evidence type="ECO:0000313" key="1">
    <source>
        <dbReference type="EMBL" id="NJP16149.1"/>
    </source>
</evidence>
<evidence type="ECO:0000313" key="2">
    <source>
        <dbReference type="Proteomes" id="UP000635996"/>
    </source>
</evidence>
<dbReference type="RefSeq" id="WP_125498767.1">
    <property type="nucleotide sequence ID" value="NZ_BMVZ01000020.1"/>
</dbReference>
<keyword evidence="2" id="KW-1185">Reference proteome</keyword>